<dbReference type="EMBL" id="BFEA01000112">
    <property type="protein sequence ID" value="GBG69287.1"/>
    <property type="molecule type" value="Genomic_DNA"/>
</dbReference>
<organism evidence="2 3">
    <name type="scientific">Chara braunii</name>
    <name type="common">Braun's stonewort</name>
    <dbReference type="NCBI Taxonomy" id="69332"/>
    <lineage>
        <taxon>Eukaryota</taxon>
        <taxon>Viridiplantae</taxon>
        <taxon>Streptophyta</taxon>
        <taxon>Charophyceae</taxon>
        <taxon>Charales</taxon>
        <taxon>Characeae</taxon>
        <taxon>Chara</taxon>
    </lineage>
</organism>
<comment type="caution">
    <text evidence="2">The sequence shown here is derived from an EMBL/GenBank/DDBJ whole genome shotgun (WGS) entry which is preliminary data.</text>
</comment>
<keyword evidence="3" id="KW-1185">Reference proteome</keyword>
<dbReference type="Gramene" id="GBG69287">
    <property type="protein sequence ID" value="GBG69287"/>
    <property type="gene ID" value="CBR_g3986"/>
</dbReference>
<reference evidence="2 3" key="1">
    <citation type="journal article" date="2018" name="Cell">
        <title>The Chara Genome: Secondary Complexity and Implications for Plant Terrestrialization.</title>
        <authorList>
            <person name="Nishiyama T."/>
            <person name="Sakayama H."/>
            <person name="Vries J.D."/>
            <person name="Buschmann H."/>
            <person name="Saint-Marcoux D."/>
            <person name="Ullrich K.K."/>
            <person name="Haas F.B."/>
            <person name="Vanderstraeten L."/>
            <person name="Becker D."/>
            <person name="Lang D."/>
            <person name="Vosolsobe S."/>
            <person name="Rombauts S."/>
            <person name="Wilhelmsson P.K.I."/>
            <person name="Janitza P."/>
            <person name="Kern R."/>
            <person name="Heyl A."/>
            <person name="Rumpler F."/>
            <person name="Villalobos L.I.A.C."/>
            <person name="Clay J.M."/>
            <person name="Skokan R."/>
            <person name="Toyoda A."/>
            <person name="Suzuki Y."/>
            <person name="Kagoshima H."/>
            <person name="Schijlen E."/>
            <person name="Tajeshwar N."/>
            <person name="Catarino B."/>
            <person name="Hetherington A.J."/>
            <person name="Saltykova A."/>
            <person name="Bonnot C."/>
            <person name="Breuninger H."/>
            <person name="Symeonidi A."/>
            <person name="Radhakrishnan G.V."/>
            <person name="Van Nieuwerburgh F."/>
            <person name="Deforce D."/>
            <person name="Chang C."/>
            <person name="Karol K.G."/>
            <person name="Hedrich R."/>
            <person name="Ulvskov P."/>
            <person name="Glockner G."/>
            <person name="Delwiche C.F."/>
            <person name="Petrasek J."/>
            <person name="Van de Peer Y."/>
            <person name="Friml J."/>
            <person name="Beilby M."/>
            <person name="Dolan L."/>
            <person name="Kohara Y."/>
            <person name="Sugano S."/>
            <person name="Fujiyama A."/>
            <person name="Delaux P.-M."/>
            <person name="Quint M."/>
            <person name="TheiBen G."/>
            <person name="Hagemann M."/>
            <person name="Harholt J."/>
            <person name="Dunand C."/>
            <person name="Zachgo S."/>
            <person name="Langdale J."/>
            <person name="Maumus F."/>
            <person name="Straeten D.V.D."/>
            <person name="Gould S.B."/>
            <person name="Rensing S.A."/>
        </authorList>
    </citation>
    <scope>NUCLEOTIDE SEQUENCE [LARGE SCALE GENOMIC DNA]</scope>
    <source>
        <strain evidence="2 3">S276</strain>
    </source>
</reference>
<feature type="compositionally biased region" description="Basic and acidic residues" evidence="1">
    <location>
        <begin position="229"/>
        <end position="239"/>
    </location>
</feature>
<protein>
    <submittedName>
        <fullName evidence="2">Uncharacterized protein</fullName>
    </submittedName>
</protein>
<evidence type="ECO:0000256" key="1">
    <source>
        <dbReference type="SAM" id="MobiDB-lite"/>
    </source>
</evidence>
<sequence length="388" mass="43210">MGGNGRAHSWRIGGAFLGSKHGHDGNDTRLDHATRAASYSLESVPRVVAYGYPRCSGGHPVLWSNIPETTRSAADVLPFHLLENELKSRAVASRSDCRPFIKLFMLTAVAIAASFLIYETLSLGRVGRFIRTHVEDDNLHDHDSQPSPWQAANGDVMLQPAAARQRVETRDTFLFEVVRWNPEVSSSNGDRTNRLNHGGRGYGRETIRQHAREWDRKGAQGPSPLITDDNSKMQTETDNRSQPLVSKDSGSTMAKPVSAIRLQNPGMNGISDDEENQDALSYTSLVPAAIEVENGRAGWQRKVLWQQGQTVPKSTRKSRERELQGQVRDPAFLQYRLEYSGVQDGHRIWRRTGIPSRTRRICMRVSSILAGWFAAGSAEALSCHTERS</sequence>
<feature type="compositionally biased region" description="Polar residues" evidence="1">
    <location>
        <begin position="240"/>
        <end position="252"/>
    </location>
</feature>
<feature type="region of interest" description="Disordered" evidence="1">
    <location>
        <begin position="213"/>
        <end position="274"/>
    </location>
</feature>
<evidence type="ECO:0000313" key="3">
    <source>
        <dbReference type="Proteomes" id="UP000265515"/>
    </source>
</evidence>
<proteinExistence type="predicted"/>
<evidence type="ECO:0000313" key="2">
    <source>
        <dbReference type="EMBL" id="GBG69287.1"/>
    </source>
</evidence>
<dbReference type="AlphaFoldDB" id="A0A388KH15"/>
<name>A0A388KH15_CHABU</name>
<accession>A0A388KH15</accession>
<gene>
    <name evidence="2" type="ORF">CBR_g3986</name>
</gene>
<dbReference type="Proteomes" id="UP000265515">
    <property type="component" value="Unassembled WGS sequence"/>
</dbReference>